<feature type="transmembrane region" description="Helical" evidence="1">
    <location>
        <begin position="70"/>
        <end position="90"/>
    </location>
</feature>
<accession>A0A1Y1UYR9</accession>
<feature type="transmembrane region" description="Helical" evidence="1">
    <location>
        <begin position="167"/>
        <end position="190"/>
    </location>
</feature>
<keyword evidence="1" id="KW-1133">Transmembrane helix</keyword>
<keyword evidence="1" id="KW-0472">Membrane</keyword>
<reference evidence="2 3" key="1">
    <citation type="submission" date="2016-08" db="EMBL/GenBank/DDBJ databases">
        <title>Genomes of anaerobic fungi encode conserved fungal cellulosomes for biomass hydrolysis.</title>
        <authorList>
            <consortium name="DOE Joint Genome Institute"/>
            <person name="Haitjema C.H."/>
            <person name="Gilmore S.P."/>
            <person name="Henske J.K."/>
            <person name="Solomon K.V."/>
            <person name="De Groot R."/>
            <person name="Kuo A."/>
            <person name="Mondo S.J."/>
            <person name="Salamov A.A."/>
            <person name="Labutti K."/>
            <person name="Zhao Z."/>
            <person name="Chiniquy J."/>
            <person name="Barry K."/>
            <person name="Brewer H.M."/>
            <person name="Purvine S.O."/>
            <person name="Wright A.T."/>
            <person name="Boxma B."/>
            <person name="Van Alen T."/>
            <person name="Hackstein J.H."/>
            <person name="Baker S.E."/>
            <person name="Grigoriev I.V."/>
            <person name="O'Malley M.A."/>
        </authorList>
    </citation>
    <scope>NUCLEOTIDE SEQUENCE [LARGE SCALE GENOMIC DNA]</scope>
    <source>
        <strain evidence="3">finn</strain>
    </source>
</reference>
<dbReference type="STRING" id="1754191.A0A1Y1UYR9"/>
<keyword evidence="1" id="KW-0812">Transmembrane</keyword>
<reference evidence="2 3" key="2">
    <citation type="submission" date="2016-08" db="EMBL/GenBank/DDBJ databases">
        <title>Pervasive Adenine N6-methylation of Active Genes in Fungi.</title>
        <authorList>
            <consortium name="DOE Joint Genome Institute"/>
            <person name="Mondo S.J."/>
            <person name="Dannebaum R.O."/>
            <person name="Kuo R.C."/>
            <person name="Labutti K."/>
            <person name="Haridas S."/>
            <person name="Kuo A."/>
            <person name="Salamov A."/>
            <person name="Ahrendt S.R."/>
            <person name="Lipzen A."/>
            <person name="Sullivan W."/>
            <person name="Andreopoulos W.B."/>
            <person name="Clum A."/>
            <person name="Lindquist E."/>
            <person name="Daum C."/>
            <person name="Ramamoorthy G.K."/>
            <person name="Gryganskyi A."/>
            <person name="Culley D."/>
            <person name="Magnuson J.K."/>
            <person name="James T.Y."/>
            <person name="O'Malley M.A."/>
            <person name="Stajich J.E."/>
            <person name="Spatafora J.W."/>
            <person name="Visel A."/>
            <person name="Grigoriev I.V."/>
        </authorList>
    </citation>
    <scope>NUCLEOTIDE SEQUENCE [LARGE SCALE GENOMIC DNA]</scope>
    <source>
        <strain evidence="3">finn</strain>
    </source>
</reference>
<protein>
    <recommendedName>
        <fullName evidence="4">G-protein coupled receptors family 1 profile domain-containing protein</fullName>
    </recommendedName>
</protein>
<proteinExistence type="predicted"/>
<organism evidence="2 3">
    <name type="scientific">Piromyces finnis</name>
    <dbReference type="NCBI Taxonomy" id="1754191"/>
    <lineage>
        <taxon>Eukaryota</taxon>
        <taxon>Fungi</taxon>
        <taxon>Fungi incertae sedis</taxon>
        <taxon>Chytridiomycota</taxon>
        <taxon>Chytridiomycota incertae sedis</taxon>
        <taxon>Neocallimastigomycetes</taxon>
        <taxon>Neocallimastigales</taxon>
        <taxon>Neocallimastigaceae</taxon>
        <taxon>Piromyces</taxon>
    </lineage>
</organism>
<name>A0A1Y1UYR9_9FUNG</name>
<keyword evidence="3" id="KW-1185">Reference proteome</keyword>
<evidence type="ECO:0008006" key="4">
    <source>
        <dbReference type="Google" id="ProtNLM"/>
    </source>
</evidence>
<evidence type="ECO:0000256" key="1">
    <source>
        <dbReference type="SAM" id="Phobius"/>
    </source>
</evidence>
<feature type="transmembrane region" description="Helical" evidence="1">
    <location>
        <begin position="41"/>
        <end position="58"/>
    </location>
</feature>
<evidence type="ECO:0000313" key="3">
    <source>
        <dbReference type="Proteomes" id="UP000193719"/>
    </source>
</evidence>
<evidence type="ECO:0000313" key="2">
    <source>
        <dbReference type="EMBL" id="ORX43446.1"/>
    </source>
</evidence>
<dbReference type="OrthoDB" id="10530056at2759"/>
<dbReference type="AlphaFoldDB" id="A0A1Y1UYR9"/>
<gene>
    <name evidence="2" type="ORF">BCR36DRAFT_144814</name>
</gene>
<dbReference type="Proteomes" id="UP000193719">
    <property type="component" value="Unassembled WGS sequence"/>
</dbReference>
<comment type="caution">
    <text evidence="2">The sequence shown here is derived from an EMBL/GenBank/DDBJ whole genome shotgun (WGS) entry which is preliminary data.</text>
</comment>
<dbReference type="EMBL" id="MCFH01000053">
    <property type="protein sequence ID" value="ORX43446.1"/>
    <property type="molecule type" value="Genomic_DNA"/>
</dbReference>
<feature type="transmembrane region" description="Helical" evidence="1">
    <location>
        <begin position="110"/>
        <end position="132"/>
    </location>
</feature>
<sequence>MIEKREFFDFNQATSEEYNQYLERGFLDNEDHRFERTLYKILLWIFIFYGIASLYLFYKLRNSYNIRQRHFMLTFIGGIASYINIIIGFLPQLIPVTCSLTAFSANILNTFVNSIFLMRSLRVILYYHLNLFKVSAINKKKKKNNKYHDNINEPNYYLLKMSKRINYIIISLIAIPTLIAVILTVVLYVTDYENMSEKCP</sequence>